<protein>
    <submittedName>
        <fullName evidence="1">Uncharacterized protein</fullName>
    </submittedName>
</protein>
<feature type="non-terminal residue" evidence="1">
    <location>
        <position position="53"/>
    </location>
</feature>
<dbReference type="InParanoid" id="A0A0C3NIH6"/>
<dbReference type="AlphaFoldDB" id="A0A0C3NIH6"/>
<name>A0A0C3NIH6_PISTI</name>
<dbReference type="HOGENOM" id="CLU_3074386_0_0_1"/>
<reference evidence="1 2" key="1">
    <citation type="submission" date="2014-04" db="EMBL/GenBank/DDBJ databases">
        <authorList>
            <consortium name="DOE Joint Genome Institute"/>
            <person name="Kuo A."/>
            <person name="Kohler A."/>
            <person name="Costa M.D."/>
            <person name="Nagy L.G."/>
            <person name="Floudas D."/>
            <person name="Copeland A."/>
            <person name="Barry K.W."/>
            <person name="Cichocki N."/>
            <person name="Veneault-Fourrey C."/>
            <person name="LaButti K."/>
            <person name="Lindquist E.A."/>
            <person name="Lipzen A."/>
            <person name="Lundell T."/>
            <person name="Morin E."/>
            <person name="Murat C."/>
            <person name="Sun H."/>
            <person name="Tunlid A."/>
            <person name="Henrissat B."/>
            <person name="Grigoriev I.V."/>
            <person name="Hibbett D.S."/>
            <person name="Martin F."/>
            <person name="Nordberg H.P."/>
            <person name="Cantor M.N."/>
            <person name="Hua S.X."/>
        </authorList>
    </citation>
    <scope>NUCLEOTIDE SEQUENCE [LARGE SCALE GENOMIC DNA]</scope>
    <source>
        <strain evidence="1 2">Marx 270</strain>
    </source>
</reference>
<dbReference type="Proteomes" id="UP000054217">
    <property type="component" value="Unassembled WGS sequence"/>
</dbReference>
<sequence>MKSSPDIFHFSLSTGHGRLYNTRCIWISSLAPPPITSRRPDFANDEAALKYTI</sequence>
<gene>
    <name evidence="1" type="ORF">M404DRAFT_1007448</name>
</gene>
<accession>A0A0C3NIH6</accession>
<evidence type="ECO:0000313" key="1">
    <source>
        <dbReference type="EMBL" id="KIN95485.1"/>
    </source>
</evidence>
<dbReference type="EMBL" id="KN832066">
    <property type="protein sequence ID" value="KIN95485.1"/>
    <property type="molecule type" value="Genomic_DNA"/>
</dbReference>
<proteinExistence type="predicted"/>
<evidence type="ECO:0000313" key="2">
    <source>
        <dbReference type="Proteomes" id="UP000054217"/>
    </source>
</evidence>
<organism evidence="1 2">
    <name type="scientific">Pisolithus tinctorius Marx 270</name>
    <dbReference type="NCBI Taxonomy" id="870435"/>
    <lineage>
        <taxon>Eukaryota</taxon>
        <taxon>Fungi</taxon>
        <taxon>Dikarya</taxon>
        <taxon>Basidiomycota</taxon>
        <taxon>Agaricomycotina</taxon>
        <taxon>Agaricomycetes</taxon>
        <taxon>Agaricomycetidae</taxon>
        <taxon>Boletales</taxon>
        <taxon>Sclerodermatineae</taxon>
        <taxon>Pisolithaceae</taxon>
        <taxon>Pisolithus</taxon>
    </lineage>
</organism>
<reference evidence="2" key="2">
    <citation type="submission" date="2015-01" db="EMBL/GenBank/DDBJ databases">
        <title>Evolutionary Origins and Diversification of the Mycorrhizal Mutualists.</title>
        <authorList>
            <consortium name="DOE Joint Genome Institute"/>
            <consortium name="Mycorrhizal Genomics Consortium"/>
            <person name="Kohler A."/>
            <person name="Kuo A."/>
            <person name="Nagy L.G."/>
            <person name="Floudas D."/>
            <person name="Copeland A."/>
            <person name="Barry K.W."/>
            <person name="Cichocki N."/>
            <person name="Veneault-Fourrey C."/>
            <person name="LaButti K."/>
            <person name="Lindquist E.A."/>
            <person name="Lipzen A."/>
            <person name="Lundell T."/>
            <person name="Morin E."/>
            <person name="Murat C."/>
            <person name="Riley R."/>
            <person name="Ohm R."/>
            <person name="Sun H."/>
            <person name="Tunlid A."/>
            <person name="Henrissat B."/>
            <person name="Grigoriev I.V."/>
            <person name="Hibbett D.S."/>
            <person name="Martin F."/>
        </authorList>
    </citation>
    <scope>NUCLEOTIDE SEQUENCE [LARGE SCALE GENOMIC DNA]</scope>
    <source>
        <strain evidence="2">Marx 270</strain>
    </source>
</reference>
<keyword evidence="2" id="KW-1185">Reference proteome</keyword>